<organism evidence="1 2">
    <name type="scientific">Agrobacterium tumefaciens str. B6</name>
    <dbReference type="NCBI Taxonomy" id="1183423"/>
    <lineage>
        <taxon>Bacteria</taxon>
        <taxon>Pseudomonadati</taxon>
        <taxon>Pseudomonadota</taxon>
        <taxon>Alphaproteobacteria</taxon>
        <taxon>Hyphomicrobiales</taxon>
        <taxon>Rhizobiaceae</taxon>
        <taxon>Rhizobium/Agrobacterium group</taxon>
        <taxon>Agrobacterium</taxon>
        <taxon>Agrobacterium tumefaciens complex</taxon>
    </lineage>
</organism>
<dbReference type="EMBL" id="FCNL01000012">
    <property type="protein sequence ID" value="CVI16190.1"/>
    <property type="molecule type" value="Genomic_DNA"/>
</dbReference>
<reference evidence="1 2" key="1">
    <citation type="submission" date="2016-01" db="EMBL/GenBank/DDBJ databases">
        <authorList>
            <person name="Regsiter A."/>
            <person name="william w."/>
        </authorList>
    </citation>
    <scope>NUCLEOTIDE SEQUENCE [LARGE SCALE GENOMIC DNA]</scope>
    <source>
        <strain evidence="1 2">B6</strain>
    </source>
</reference>
<dbReference type="AlphaFoldDB" id="A0A822UWM5"/>
<gene>
    <name evidence="1" type="ORF">AGR4A_Cc20113</name>
</gene>
<evidence type="ECO:0000313" key="2">
    <source>
        <dbReference type="Proteomes" id="UP000192074"/>
    </source>
</evidence>
<evidence type="ECO:0000313" key="1">
    <source>
        <dbReference type="EMBL" id="CVI16190.1"/>
    </source>
</evidence>
<dbReference type="Proteomes" id="UP000192074">
    <property type="component" value="Unassembled WGS sequence"/>
</dbReference>
<protein>
    <submittedName>
        <fullName evidence="1">Uncharacterized protein</fullName>
    </submittedName>
</protein>
<accession>A0A822UWM5</accession>
<name>A0A822UWM5_AGRTU</name>
<proteinExistence type="predicted"/>
<comment type="caution">
    <text evidence="1">The sequence shown here is derived from an EMBL/GenBank/DDBJ whole genome shotgun (WGS) entry which is preliminary data.</text>
</comment>
<sequence length="73" mass="7975">MPSRAAISDCLLPSTTATVSNARASPGVRPSPASEIRRSNALFSRRALLFSKNANESFSRFVPMSRLFVSQPY</sequence>